<evidence type="ECO:0000256" key="14">
    <source>
        <dbReference type="PROSITE-ProRule" id="PRU00886"/>
    </source>
</evidence>
<evidence type="ECO:0000256" key="7">
    <source>
        <dbReference type="ARBA" id="ARBA00022741"/>
    </source>
</evidence>
<dbReference type="OrthoDB" id="33844at2157"/>
<comment type="subunit">
    <text evidence="3 13">Heterodimer composed of a glutamine amidotransferase subunit (A) and a GMP-binding subunit (B).</text>
</comment>
<dbReference type="CDD" id="cd01997">
    <property type="entry name" value="GMP_synthase_C"/>
    <property type="match status" value="1"/>
</dbReference>
<evidence type="ECO:0000256" key="5">
    <source>
        <dbReference type="ARBA" id="ARBA00022411"/>
    </source>
</evidence>
<dbReference type="AlphaFoldDB" id="A0A1I6HKI1"/>
<comment type="catalytic activity">
    <reaction evidence="12 13">
        <text>XMP + L-glutamine + ATP + H2O = GMP + L-glutamate + AMP + diphosphate + 2 H(+)</text>
        <dbReference type="Rhea" id="RHEA:11680"/>
        <dbReference type="ChEBI" id="CHEBI:15377"/>
        <dbReference type="ChEBI" id="CHEBI:15378"/>
        <dbReference type="ChEBI" id="CHEBI:29985"/>
        <dbReference type="ChEBI" id="CHEBI:30616"/>
        <dbReference type="ChEBI" id="CHEBI:33019"/>
        <dbReference type="ChEBI" id="CHEBI:57464"/>
        <dbReference type="ChEBI" id="CHEBI:58115"/>
        <dbReference type="ChEBI" id="CHEBI:58359"/>
        <dbReference type="ChEBI" id="CHEBI:456215"/>
        <dbReference type="EC" id="6.3.5.2"/>
    </reaction>
</comment>
<dbReference type="NCBIfam" id="TIGR00884">
    <property type="entry name" value="guaA_Cterm"/>
    <property type="match status" value="1"/>
</dbReference>
<protein>
    <recommendedName>
        <fullName evidence="5 13">GMP synthase [glutamine-hydrolyzing] subunit B</fullName>
        <ecNumber evidence="4 13">6.3.5.2</ecNumber>
    </recommendedName>
    <alternativeName>
        <fullName evidence="11 13">GMP synthetase</fullName>
    </alternativeName>
</protein>
<keyword evidence="8 13" id="KW-0332">GMP biosynthesis</keyword>
<keyword evidence="7 13" id="KW-0547">Nucleotide-binding</keyword>
<evidence type="ECO:0000256" key="9">
    <source>
        <dbReference type="ARBA" id="ARBA00022755"/>
    </source>
</evidence>
<keyword evidence="17" id="KW-1185">Reference proteome</keyword>
<dbReference type="EMBL" id="FOYS01000003">
    <property type="protein sequence ID" value="SFR54955.1"/>
    <property type="molecule type" value="Genomic_DNA"/>
</dbReference>
<dbReference type="Proteomes" id="UP000243250">
    <property type="component" value="Unassembled WGS sequence"/>
</dbReference>
<dbReference type="UniPathway" id="UPA00189">
    <property type="reaction ID" value="UER00296"/>
</dbReference>
<dbReference type="InterPro" id="IPR014729">
    <property type="entry name" value="Rossmann-like_a/b/a_fold"/>
</dbReference>
<evidence type="ECO:0000313" key="17">
    <source>
        <dbReference type="Proteomes" id="UP000243250"/>
    </source>
</evidence>
<dbReference type="STRING" id="555875.SAMN04488124_2343"/>
<accession>A0A1I6HKI1</accession>
<gene>
    <name evidence="13" type="primary">guaAB</name>
    <name evidence="16" type="ORF">SAMN04488124_2343</name>
</gene>
<dbReference type="PROSITE" id="PS51553">
    <property type="entry name" value="GMPS_ATP_PPASE"/>
    <property type="match status" value="1"/>
</dbReference>
<dbReference type="HAMAP" id="MF_00345">
    <property type="entry name" value="GMP_synthase_B"/>
    <property type="match status" value="1"/>
</dbReference>
<dbReference type="SUPFAM" id="SSF52402">
    <property type="entry name" value="Adenine nucleotide alpha hydrolases-like"/>
    <property type="match status" value="1"/>
</dbReference>
<evidence type="ECO:0000259" key="15">
    <source>
        <dbReference type="PROSITE" id="PS51553"/>
    </source>
</evidence>
<evidence type="ECO:0000256" key="3">
    <source>
        <dbReference type="ARBA" id="ARBA00011264"/>
    </source>
</evidence>
<evidence type="ECO:0000256" key="13">
    <source>
        <dbReference type="HAMAP-Rule" id="MF_00345"/>
    </source>
</evidence>
<dbReference type="Gene3D" id="3.30.300.10">
    <property type="match status" value="1"/>
</dbReference>
<feature type="domain" description="GMPS ATP-PPase" evidence="15">
    <location>
        <begin position="2"/>
        <end position="185"/>
    </location>
</feature>
<dbReference type="SUPFAM" id="SSF54810">
    <property type="entry name" value="GMP synthetase C-terminal dimerisation domain"/>
    <property type="match status" value="1"/>
</dbReference>
<sequence>MVDTDSFIEEAKEEIRETVGDAHAIIALSGGVDSSVAAALAYEAIGEQLTPVYVDTGLMRKGETDQIRETFSFMESLRIVDAEDRFLDELEGVVDPERKREAIGAQFIREFEREARDTDADYLVQGTIYPDRIESEGNIKSHHNVGGLPDVVDFEGIVEPVRDLYKDEVREVARALGLESVVAERMPFPGPGLAVRIVGEVTKEKVEVARDACHVVEEEVEKHDPWQAFGAVVGKATGVKGDNRVHGWIVAVRSVESRDGMTARAQELPWETLQRIQSRITGQNENVARVVYDVTHKPPATIEYE</sequence>
<dbReference type="PANTHER" id="PTHR11922">
    <property type="entry name" value="GMP SYNTHASE-RELATED"/>
    <property type="match status" value="1"/>
</dbReference>
<dbReference type="InterPro" id="IPR025777">
    <property type="entry name" value="GMPS_ATP_PPase_dom"/>
</dbReference>
<comment type="function">
    <text evidence="1 13">Catalyzes the synthesis of GMP from XMP.</text>
</comment>
<organism evidence="16 17">
    <name type="scientific">Halogeometricum limi</name>
    <dbReference type="NCBI Taxonomy" id="555875"/>
    <lineage>
        <taxon>Archaea</taxon>
        <taxon>Methanobacteriati</taxon>
        <taxon>Methanobacteriota</taxon>
        <taxon>Stenosarchaea group</taxon>
        <taxon>Halobacteria</taxon>
        <taxon>Halobacteriales</taxon>
        <taxon>Haloferacaceae</taxon>
        <taxon>Halogeometricum</taxon>
    </lineage>
</organism>
<dbReference type="GO" id="GO:0005524">
    <property type="term" value="F:ATP binding"/>
    <property type="evidence" value="ECO:0007669"/>
    <property type="project" value="UniProtKB-UniRule"/>
</dbReference>
<evidence type="ECO:0000256" key="12">
    <source>
        <dbReference type="ARBA" id="ARBA00049404"/>
    </source>
</evidence>
<dbReference type="RefSeq" id="WP_089880892.1">
    <property type="nucleotide sequence ID" value="NZ_FOYS01000003.1"/>
</dbReference>
<evidence type="ECO:0000256" key="10">
    <source>
        <dbReference type="ARBA" id="ARBA00022840"/>
    </source>
</evidence>
<dbReference type="FunFam" id="3.40.50.620:FF:000208">
    <property type="entry name" value="GMP synthase [glutamine-hydrolyzing] subunit B"/>
    <property type="match status" value="1"/>
</dbReference>
<evidence type="ECO:0000313" key="16">
    <source>
        <dbReference type="EMBL" id="SFR54955.1"/>
    </source>
</evidence>
<evidence type="ECO:0000256" key="1">
    <source>
        <dbReference type="ARBA" id="ARBA00002332"/>
    </source>
</evidence>
<evidence type="ECO:0000256" key="8">
    <source>
        <dbReference type="ARBA" id="ARBA00022749"/>
    </source>
</evidence>
<dbReference type="InterPro" id="IPR022310">
    <property type="entry name" value="NAD/GMP_synthase"/>
</dbReference>
<feature type="binding site" evidence="14">
    <location>
        <begin position="29"/>
        <end position="35"/>
    </location>
    <ligand>
        <name>ATP</name>
        <dbReference type="ChEBI" id="CHEBI:30616"/>
    </ligand>
</feature>
<dbReference type="EC" id="6.3.5.2" evidence="4 13"/>
<name>A0A1I6HKI1_9EURY</name>
<dbReference type="GO" id="GO:0003921">
    <property type="term" value="F:GMP synthase activity"/>
    <property type="evidence" value="ECO:0007669"/>
    <property type="project" value="InterPro"/>
</dbReference>
<evidence type="ECO:0000256" key="6">
    <source>
        <dbReference type="ARBA" id="ARBA00022598"/>
    </source>
</evidence>
<dbReference type="PANTHER" id="PTHR11922:SF2">
    <property type="entry name" value="GMP SYNTHASE [GLUTAMINE-HYDROLYZING]"/>
    <property type="match status" value="1"/>
</dbReference>
<evidence type="ECO:0000256" key="11">
    <source>
        <dbReference type="ARBA" id="ARBA00030464"/>
    </source>
</evidence>
<dbReference type="InterPro" id="IPR001674">
    <property type="entry name" value="GMP_synth_C"/>
</dbReference>
<dbReference type="Pfam" id="PF02540">
    <property type="entry name" value="NAD_synthase"/>
    <property type="match status" value="1"/>
</dbReference>
<proteinExistence type="inferred from homology"/>
<keyword evidence="10 13" id="KW-0067">ATP-binding</keyword>
<reference evidence="17" key="1">
    <citation type="submission" date="2016-10" db="EMBL/GenBank/DDBJ databases">
        <authorList>
            <person name="Varghese N."/>
            <person name="Submissions S."/>
        </authorList>
    </citation>
    <scope>NUCLEOTIDE SEQUENCE [LARGE SCALE GENOMIC DNA]</scope>
    <source>
        <strain evidence="17">CGMCC 1.8711</strain>
    </source>
</reference>
<evidence type="ECO:0000256" key="4">
    <source>
        <dbReference type="ARBA" id="ARBA00012746"/>
    </source>
</evidence>
<comment type="pathway">
    <text evidence="2 13">Purine metabolism; GMP biosynthesis; GMP from XMP (L-Gln route): step 1/1.</text>
</comment>
<keyword evidence="9 13" id="KW-0658">Purine biosynthesis</keyword>
<dbReference type="Pfam" id="PF00958">
    <property type="entry name" value="GMP_synt_C"/>
    <property type="match status" value="1"/>
</dbReference>
<dbReference type="InterPro" id="IPR026598">
    <property type="entry name" value="GMP_synthase_B"/>
</dbReference>
<dbReference type="GO" id="GO:0005829">
    <property type="term" value="C:cytosol"/>
    <property type="evidence" value="ECO:0007669"/>
    <property type="project" value="TreeGrafter"/>
</dbReference>
<dbReference type="Gene3D" id="3.40.50.620">
    <property type="entry name" value="HUPs"/>
    <property type="match status" value="1"/>
</dbReference>
<evidence type="ECO:0000256" key="2">
    <source>
        <dbReference type="ARBA" id="ARBA00005153"/>
    </source>
</evidence>
<keyword evidence="6 13" id="KW-0436">Ligase</keyword>